<keyword evidence="2" id="KW-1185">Reference proteome</keyword>
<proteinExistence type="predicted"/>
<dbReference type="Proteomes" id="UP000265520">
    <property type="component" value="Unassembled WGS sequence"/>
</dbReference>
<feature type="non-terminal residue" evidence="1">
    <location>
        <position position="1"/>
    </location>
</feature>
<sequence length="33" mass="3613">ACAAPRAGLAVRVDFLLTFDKMYPGDCFAQFFA</sequence>
<evidence type="ECO:0000313" key="2">
    <source>
        <dbReference type="Proteomes" id="UP000265520"/>
    </source>
</evidence>
<accession>A0A392UIU3</accession>
<reference evidence="1 2" key="1">
    <citation type="journal article" date="2018" name="Front. Plant Sci.">
        <title>Red Clover (Trifolium pratense) and Zigzag Clover (T. medium) - A Picture of Genomic Similarities and Differences.</title>
        <authorList>
            <person name="Dluhosova J."/>
            <person name="Istvanek J."/>
            <person name="Nedelnik J."/>
            <person name="Repkova J."/>
        </authorList>
    </citation>
    <scope>NUCLEOTIDE SEQUENCE [LARGE SCALE GENOMIC DNA]</scope>
    <source>
        <strain evidence="2">cv. 10/8</strain>
        <tissue evidence="1">Leaf</tissue>
    </source>
</reference>
<organism evidence="1 2">
    <name type="scientific">Trifolium medium</name>
    <dbReference type="NCBI Taxonomy" id="97028"/>
    <lineage>
        <taxon>Eukaryota</taxon>
        <taxon>Viridiplantae</taxon>
        <taxon>Streptophyta</taxon>
        <taxon>Embryophyta</taxon>
        <taxon>Tracheophyta</taxon>
        <taxon>Spermatophyta</taxon>
        <taxon>Magnoliopsida</taxon>
        <taxon>eudicotyledons</taxon>
        <taxon>Gunneridae</taxon>
        <taxon>Pentapetalae</taxon>
        <taxon>rosids</taxon>
        <taxon>fabids</taxon>
        <taxon>Fabales</taxon>
        <taxon>Fabaceae</taxon>
        <taxon>Papilionoideae</taxon>
        <taxon>50 kb inversion clade</taxon>
        <taxon>NPAAA clade</taxon>
        <taxon>Hologalegina</taxon>
        <taxon>IRL clade</taxon>
        <taxon>Trifolieae</taxon>
        <taxon>Trifolium</taxon>
    </lineage>
</organism>
<name>A0A392UIU3_9FABA</name>
<evidence type="ECO:0000313" key="1">
    <source>
        <dbReference type="EMBL" id="MCI73549.1"/>
    </source>
</evidence>
<protein>
    <submittedName>
        <fullName evidence="1">Uncharacterized protein</fullName>
    </submittedName>
</protein>
<dbReference type="AlphaFoldDB" id="A0A392UIU3"/>
<comment type="caution">
    <text evidence="1">The sequence shown here is derived from an EMBL/GenBank/DDBJ whole genome shotgun (WGS) entry which is preliminary data.</text>
</comment>
<dbReference type="EMBL" id="LXQA010840920">
    <property type="protein sequence ID" value="MCI73549.1"/>
    <property type="molecule type" value="Genomic_DNA"/>
</dbReference>